<evidence type="ECO:0000256" key="6">
    <source>
        <dbReference type="SAM" id="Phobius"/>
    </source>
</evidence>
<dbReference type="PANTHER" id="PTHR30178:SF3">
    <property type="entry name" value="SUCCINATE-ACETATE_PROTON SYMPORTER SATP"/>
    <property type="match status" value="1"/>
</dbReference>
<dbReference type="GO" id="GO:0071422">
    <property type="term" value="P:succinate transmembrane transport"/>
    <property type="evidence" value="ECO:0007669"/>
    <property type="project" value="TreeGrafter"/>
</dbReference>
<dbReference type="InterPro" id="IPR047623">
    <property type="entry name" value="SatP"/>
</dbReference>
<feature type="transmembrane region" description="Helical" evidence="6">
    <location>
        <begin position="18"/>
        <end position="42"/>
    </location>
</feature>
<evidence type="ECO:0000256" key="5">
    <source>
        <dbReference type="ARBA" id="ARBA00023136"/>
    </source>
</evidence>
<keyword evidence="4 6" id="KW-1133">Transmembrane helix</keyword>
<feature type="transmembrane region" description="Helical" evidence="6">
    <location>
        <begin position="54"/>
        <end position="74"/>
    </location>
</feature>
<dbReference type="GO" id="GO:0015360">
    <property type="term" value="F:acetate:proton symporter activity"/>
    <property type="evidence" value="ECO:0007669"/>
    <property type="project" value="TreeGrafter"/>
</dbReference>
<comment type="caution">
    <text evidence="7">The sequence shown here is derived from an EMBL/GenBank/DDBJ whole genome shotgun (WGS) entry which is preliminary data.</text>
</comment>
<reference evidence="7" key="1">
    <citation type="submission" date="2013-08" db="EMBL/GenBank/DDBJ databases">
        <authorList>
            <person name="Mendez C."/>
            <person name="Richter M."/>
            <person name="Ferrer M."/>
            <person name="Sanchez J."/>
        </authorList>
    </citation>
    <scope>NUCLEOTIDE SEQUENCE</scope>
</reference>
<evidence type="ECO:0000313" key="7">
    <source>
        <dbReference type="EMBL" id="EQD26755.1"/>
    </source>
</evidence>
<protein>
    <submittedName>
        <fullName evidence="7">GPR1/FUN34/yaaH family protein</fullName>
    </submittedName>
</protein>
<organism evidence="7">
    <name type="scientific">mine drainage metagenome</name>
    <dbReference type="NCBI Taxonomy" id="410659"/>
    <lineage>
        <taxon>unclassified sequences</taxon>
        <taxon>metagenomes</taxon>
        <taxon>ecological metagenomes</taxon>
    </lineage>
</organism>
<keyword evidence="3 6" id="KW-0812">Transmembrane</keyword>
<feature type="non-terminal residue" evidence="7">
    <location>
        <position position="139"/>
    </location>
</feature>
<dbReference type="PANTHER" id="PTHR30178">
    <property type="entry name" value="INNER MEMBRANE PROTEIN YAAH"/>
    <property type="match status" value="1"/>
</dbReference>
<feature type="transmembrane region" description="Helical" evidence="6">
    <location>
        <begin position="86"/>
        <end position="106"/>
    </location>
</feature>
<dbReference type="EMBL" id="AUZZ01011301">
    <property type="protein sequence ID" value="EQD26755.1"/>
    <property type="molecule type" value="Genomic_DNA"/>
</dbReference>
<evidence type="ECO:0000256" key="3">
    <source>
        <dbReference type="ARBA" id="ARBA00022692"/>
    </source>
</evidence>
<sequence length="139" mass="14793">MPGTAEAPFTQRESKDPFWAPATVIGLAGFGTTTMLAGVAIASNGANWGVDNGVVFPMALAFGGTAQLIAGLIMLRRGEIFPGSAFVGYGAFWWAFTIFLSGLLGTGFAGGPTASYDIMWFMIVWFLWTLSFLINANKH</sequence>
<evidence type="ECO:0000256" key="1">
    <source>
        <dbReference type="ARBA" id="ARBA00004141"/>
    </source>
</evidence>
<dbReference type="AlphaFoldDB" id="T0ZAD2"/>
<comment type="similarity">
    <text evidence="2">Belongs to the acetate uptake transporter (AceTr) (TC 2.A.96) family.</text>
</comment>
<proteinExistence type="inferred from homology"/>
<name>T0ZAD2_9ZZZZ</name>
<dbReference type="GO" id="GO:0005886">
    <property type="term" value="C:plasma membrane"/>
    <property type="evidence" value="ECO:0007669"/>
    <property type="project" value="TreeGrafter"/>
</dbReference>
<dbReference type="Pfam" id="PF01184">
    <property type="entry name" value="Gpr1_Fun34_YaaH"/>
    <property type="match status" value="1"/>
</dbReference>
<keyword evidence="5 6" id="KW-0472">Membrane</keyword>
<gene>
    <name evidence="7" type="ORF">B2A_15520</name>
</gene>
<evidence type="ECO:0000256" key="2">
    <source>
        <dbReference type="ARBA" id="ARBA00005587"/>
    </source>
</evidence>
<dbReference type="InterPro" id="IPR000791">
    <property type="entry name" value="Gpr1/Fun34/SatP-like"/>
</dbReference>
<dbReference type="NCBIfam" id="NF038013">
    <property type="entry name" value="AceTr_1"/>
    <property type="match status" value="1"/>
</dbReference>
<feature type="transmembrane region" description="Helical" evidence="6">
    <location>
        <begin position="118"/>
        <end position="136"/>
    </location>
</feature>
<comment type="subcellular location">
    <subcellularLocation>
        <location evidence="1">Membrane</location>
        <topology evidence="1">Multi-pass membrane protein</topology>
    </subcellularLocation>
</comment>
<accession>T0ZAD2</accession>
<evidence type="ECO:0000256" key="4">
    <source>
        <dbReference type="ARBA" id="ARBA00022989"/>
    </source>
</evidence>
<reference evidence="7" key="2">
    <citation type="journal article" date="2014" name="ISME J.">
        <title>Microbial stratification in low pH oxic and suboxic macroscopic growths along an acid mine drainage.</title>
        <authorList>
            <person name="Mendez-Garcia C."/>
            <person name="Mesa V."/>
            <person name="Sprenger R.R."/>
            <person name="Richter M."/>
            <person name="Diez M.S."/>
            <person name="Solano J."/>
            <person name="Bargiela R."/>
            <person name="Golyshina O.V."/>
            <person name="Manteca A."/>
            <person name="Ramos J.L."/>
            <person name="Gallego J.R."/>
            <person name="Llorente I."/>
            <person name="Martins Dos Santos V.A."/>
            <person name="Jensen O.N."/>
            <person name="Pelaez A.I."/>
            <person name="Sanchez J."/>
            <person name="Ferrer M."/>
        </authorList>
    </citation>
    <scope>NUCLEOTIDE SEQUENCE</scope>
</reference>